<dbReference type="SUPFAM" id="SSF51556">
    <property type="entry name" value="Metallo-dependent hydrolases"/>
    <property type="match status" value="1"/>
</dbReference>
<accession>A0A2K3CQ28</accession>
<keyword evidence="3" id="KW-1185">Reference proteome</keyword>
<name>A0A2K3CQ28_CHLRE</name>
<dbReference type="GO" id="GO:0016788">
    <property type="term" value="F:hydrolase activity, acting on ester bonds"/>
    <property type="evidence" value="ECO:0007669"/>
    <property type="project" value="InterPro"/>
</dbReference>
<dbReference type="InterPro" id="IPR053044">
    <property type="entry name" value="Metallo-hydrolase/TatD-type"/>
</dbReference>
<dbReference type="PANTHER" id="PTHR47345:SF1">
    <property type="entry name" value="CUT9-INTERACTING PROTEIN SCN1"/>
    <property type="match status" value="1"/>
</dbReference>
<dbReference type="InterPro" id="IPR001130">
    <property type="entry name" value="TatD-like"/>
</dbReference>
<feature type="region of interest" description="Disordered" evidence="1">
    <location>
        <begin position="335"/>
        <end position="376"/>
    </location>
</feature>
<evidence type="ECO:0000313" key="3">
    <source>
        <dbReference type="Proteomes" id="UP000006906"/>
    </source>
</evidence>
<dbReference type="STRING" id="3055.A0A2K3CQ28"/>
<gene>
    <name evidence="2" type="ORF">CHLRE_17g717200v5</name>
</gene>
<dbReference type="OrthoDB" id="6079689at2759"/>
<dbReference type="Gramene" id="PNW70378">
    <property type="protein sequence ID" value="PNW70378"/>
    <property type="gene ID" value="CHLRE_17g717200v5"/>
</dbReference>
<dbReference type="Pfam" id="PF01026">
    <property type="entry name" value="TatD_DNase"/>
    <property type="match status" value="1"/>
</dbReference>
<dbReference type="FunCoup" id="A0A2K3CQ28">
    <property type="interactions" value="706"/>
</dbReference>
<dbReference type="ExpressionAtlas" id="A0A2K3CQ28">
    <property type="expression patterns" value="baseline"/>
</dbReference>
<dbReference type="EMBL" id="CM008978">
    <property type="protein sequence ID" value="PNW70378.1"/>
    <property type="molecule type" value="Genomic_DNA"/>
</dbReference>
<evidence type="ECO:0008006" key="4">
    <source>
        <dbReference type="Google" id="ProtNLM"/>
    </source>
</evidence>
<sequence>MAVAAVSADASLLRRFGIGDAHCHPQDDGEDTARRILALSAAHVAVMGTRLGDWADVEALAQAAPHKVIPCFGVHPWFAHRHALHPDQATQPAALLDAPANGRDSPDRHPALLAALGPGGDLAVAAPEQWRPRLRELLLRHPHALVGEFGLDRAAVVPGSRLQPGWDHQLALTEAHLALAAELRRPVSMHCVQGYGHLQDMLRRLGPEGCPPKIMLHSYGGSVDLVKGFTRLPGGLGERIYFSFSDVINGRKPGQRAKLLQRLAAVPAERLLLESDQNSPAGIDSGLVYILEAVAEARGVSVETAAEAAAATFQDFFQSCLAAMHATAMGASNGCNSGDGSSSRNGSGGAEEGGDLAGCGGVGKGGGGASELGRQA</sequence>
<feature type="compositionally biased region" description="Gly residues" evidence="1">
    <location>
        <begin position="346"/>
        <end position="370"/>
    </location>
</feature>
<dbReference type="PANTHER" id="PTHR47345">
    <property type="entry name" value="CUT9-INTERACTING PROTEIN SCN1"/>
    <property type="match status" value="1"/>
</dbReference>
<dbReference type="AlphaFoldDB" id="A0A2K3CQ28"/>
<dbReference type="InterPro" id="IPR032466">
    <property type="entry name" value="Metal_Hydrolase"/>
</dbReference>
<dbReference type="KEGG" id="cre:CHLRE_17g717200v5"/>
<dbReference type="GeneID" id="5729281"/>
<dbReference type="Proteomes" id="UP000006906">
    <property type="component" value="Chromosome 17"/>
</dbReference>
<dbReference type="RefSeq" id="XP_042914648.1">
    <property type="nucleotide sequence ID" value="XM_043072187.1"/>
</dbReference>
<feature type="compositionally biased region" description="Low complexity" evidence="1">
    <location>
        <begin position="335"/>
        <end position="345"/>
    </location>
</feature>
<protein>
    <recommendedName>
        <fullName evidence="4">TatD related DNase</fullName>
    </recommendedName>
</protein>
<evidence type="ECO:0000256" key="1">
    <source>
        <dbReference type="SAM" id="MobiDB-lite"/>
    </source>
</evidence>
<dbReference type="InParanoid" id="A0A2K3CQ28"/>
<dbReference type="Gene3D" id="3.20.20.140">
    <property type="entry name" value="Metal-dependent hydrolases"/>
    <property type="match status" value="1"/>
</dbReference>
<reference evidence="2 3" key="1">
    <citation type="journal article" date="2007" name="Science">
        <title>The Chlamydomonas genome reveals the evolution of key animal and plant functions.</title>
        <authorList>
            <person name="Merchant S.S."/>
            <person name="Prochnik S.E."/>
            <person name="Vallon O."/>
            <person name="Harris E.H."/>
            <person name="Karpowicz S.J."/>
            <person name="Witman G.B."/>
            <person name="Terry A."/>
            <person name="Salamov A."/>
            <person name="Fritz-Laylin L.K."/>
            <person name="Marechal-Drouard L."/>
            <person name="Marshall W.F."/>
            <person name="Qu L.H."/>
            <person name="Nelson D.R."/>
            <person name="Sanderfoot A.A."/>
            <person name="Spalding M.H."/>
            <person name="Kapitonov V.V."/>
            <person name="Ren Q."/>
            <person name="Ferris P."/>
            <person name="Lindquist E."/>
            <person name="Shapiro H."/>
            <person name="Lucas S.M."/>
            <person name="Grimwood J."/>
            <person name="Schmutz J."/>
            <person name="Cardol P."/>
            <person name="Cerutti H."/>
            <person name="Chanfreau G."/>
            <person name="Chen C.L."/>
            <person name="Cognat V."/>
            <person name="Croft M.T."/>
            <person name="Dent R."/>
            <person name="Dutcher S."/>
            <person name="Fernandez E."/>
            <person name="Fukuzawa H."/>
            <person name="Gonzalez-Ballester D."/>
            <person name="Gonzalez-Halphen D."/>
            <person name="Hallmann A."/>
            <person name="Hanikenne M."/>
            <person name="Hippler M."/>
            <person name="Inwood W."/>
            <person name="Jabbari K."/>
            <person name="Kalanon M."/>
            <person name="Kuras R."/>
            <person name="Lefebvre P.A."/>
            <person name="Lemaire S.D."/>
            <person name="Lobanov A.V."/>
            <person name="Lohr M."/>
            <person name="Manuell A."/>
            <person name="Meier I."/>
            <person name="Mets L."/>
            <person name="Mittag M."/>
            <person name="Mittelmeier T."/>
            <person name="Moroney J.V."/>
            <person name="Moseley J."/>
            <person name="Napoli C."/>
            <person name="Nedelcu A.M."/>
            <person name="Niyogi K."/>
            <person name="Novoselov S.V."/>
            <person name="Paulsen I.T."/>
            <person name="Pazour G."/>
            <person name="Purton S."/>
            <person name="Ral J.P."/>
            <person name="Riano-Pachon D.M."/>
            <person name="Riekhof W."/>
            <person name="Rymarquis L."/>
            <person name="Schroda M."/>
            <person name="Stern D."/>
            <person name="Umen J."/>
            <person name="Willows R."/>
            <person name="Wilson N."/>
            <person name="Zimmer S.L."/>
            <person name="Allmer J."/>
            <person name="Balk J."/>
            <person name="Bisova K."/>
            <person name="Chen C.J."/>
            <person name="Elias M."/>
            <person name="Gendler K."/>
            <person name="Hauser C."/>
            <person name="Lamb M.R."/>
            <person name="Ledford H."/>
            <person name="Long J.C."/>
            <person name="Minagawa J."/>
            <person name="Page M.D."/>
            <person name="Pan J."/>
            <person name="Pootakham W."/>
            <person name="Roje S."/>
            <person name="Rose A."/>
            <person name="Stahlberg E."/>
            <person name="Terauchi A.M."/>
            <person name="Yang P."/>
            <person name="Ball S."/>
            <person name="Bowler C."/>
            <person name="Dieckmann C.L."/>
            <person name="Gladyshev V.N."/>
            <person name="Green P."/>
            <person name="Jorgensen R."/>
            <person name="Mayfield S."/>
            <person name="Mueller-Roeber B."/>
            <person name="Rajamani S."/>
            <person name="Sayre R.T."/>
            <person name="Brokstein P."/>
            <person name="Dubchak I."/>
            <person name="Goodstein D."/>
            <person name="Hornick L."/>
            <person name="Huang Y.W."/>
            <person name="Jhaveri J."/>
            <person name="Luo Y."/>
            <person name="Martinez D."/>
            <person name="Ngau W.C."/>
            <person name="Otillar B."/>
            <person name="Poliakov A."/>
            <person name="Porter A."/>
            <person name="Szajkowski L."/>
            <person name="Werner G."/>
            <person name="Zhou K."/>
            <person name="Grigoriev I.V."/>
            <person name="Rokhsar D.S."/>
            <person name="Grossman A.R."/>
        </authorList>
    </citation>
    <scope>NUCLEOTIDE SEQUENCE [LARGE SCALE GENOMIC DNA]</scope>
    <source>
        <strain evidence="3">CC-503</strain>
    </source>
</reference>
<proteinExistence type="predicted"/>
<evidence type="ECO:0000313" key="2">
    <source>
        <dbReference type="EMBL" id="PNW70378.1"/>
    </source>
</evidence>
<organism evidence="2 3">
    <name type="scientific">Chlamydomonas reinhardtii</name>
    <name type="common">Chlamydomonas smithii</name>
    <dbReference type="NCBI Taxonomy" id="3055"/>
    <lineage>
        <taxon>Eukaryota</taxon>
        <taxon>Viridiplantae</taxon>
        <taxon>Chlorophyta</taxon>
        <taxon>core chlorophytes</taxon>
        <taxon>Chlorophyceae</taxon>
        <taxon>CS clade</taxon>
        <taxon>Chlamydomonadales</taxon>
        <taxon>Chlamydomonadaceae</taxon>
        <taxon>Chlamydomonas</taxon>
    </lineage>
</organism>